<evidence type="ECO:0000256" key="1">
    <source>
        <dbReference type="ARBA" id="ARBA00004141"/>
    </source>
</evidence>
<keyword evidence="3 12" id="KW-0919">Taste</keyword>
<dbReference type="GO" id="GO:0033038">
    <property type="term" value="F:bitter taste receptor activity"/>
    <property type="evidence" value="ECO:0007669"/>
    <property type="project" value="InterPro"/>
</dbReference>
<reference evidence="14" key="1">
    <citation type="thesis" date="2020" institute="ProQuest LLC" country="789 East Eisenhower Parkway, Ann Arbor, MI, USA">
        <title>Comparative Genomics and Chromosome Evolution.</title>
        <authorList>
            <person name="Mudd A.B."/>
        </authorList>
    </citation>
    <scope>NUCLEOTIDE SEQUENCE</scope>
    <source>
        <strain evidence="14">1538</strain>
        <tissue evidence="14">Blood</tissue>
    </source>
</reference>
<evidence type="ECO:0000256" key="5">
    <source>
        <dbReference type="ARBA" id="ARBA00022692"/>
    </source>
</evidence>
<feature type="transmembrane region" description="Helical" evidence="13">
    <location>
        <begin position="73"/>
        <end position="103"/>
    </location>
</feature>
<keyword evidence="15" id="KW-1185">Reference proteome</keyword>
<dbReference type="GO" id="GO:0004930">
    <property type="term" value="F:G protein-coupled receptor activity"/>
    <property type="evidence" value="ECO:0007669"/>
    <property type="project" value="UniProtKB-KW"/>
</dbReference>
<accession>A0AAV3AN85</accession>
<evidence type="ECO:0000256" key="13">
    <source>
        <dbReference type="SAM" id="Phobius"/>
    </source>
</evidence>
<evidence type="ECO:0000256" key="12">
    <source>
        <dbReference type="RuleBase" id="RU004424"/>
    </source>
</evidence>
<keyword evidence="7 12" id="KW-0297">G-protein coupled receptor</keyword>
<proteinExistence type="inferred from homology"/>
<feature type="transmembrane region" description="Helical" evidence="13">
    <location>
        <begin position="218"/>
        <end position="242"/>
    </location>
</feature>
<feature type="transmembrane region" description="Helical" evidence="13">
    <location>
        <begin position="46"/>
        <end position="67"/>
    </location>
</feature>
<evidence type="ECO:0000256" key="8">
    <source>
        <dbReference type="ARBA" id="ARBA00023136"/>
    </source>
</evidence>
<evidence type="ECO:0000313" key="15">
    <source>
        <dbReference type="Proteomes" id="UP001181693"/>
    </source>
</evidence>
<keyword evidence="8 12" id="KW-0472">Membrane</keyword>
<comment type="subcellular location">
    <subcellularLocation>
        <location evidence="1 12">Membrane</location>
        <topology evidence="1 12">Multi-pass membrane protein</topology>
    </subcellularLocation>
</comment>
<evidence type="ECO:0000256" key="11">
    <source>
        <dbReference type="RuleBase" id="RU004423"/>
    </source>
</evidence>
<organism evidence="14 15">
    <name type="scientific">Pyxicephalus adspersus</name>
    <name type="common">African bullfrog</name>
    <dbReference type="NCBI Taxonomy" id="30357"/>
    <lineage>
        <taxon>Eukaryota</taxon>
        <taxon>Metazoa</taxon>
        <taxon>Chordata</taxon>
        <taxon>Craniata</taxon>
        <taxon>Vertebrata</taxon>
        <taxon>Euteleostomi</taxon>
        <taxon>Amphibia</taxon>
        <taxon>Batrachia</taxon>
        <taxon>Anura</taxon>
        <taxon>Neobatrachia</taxon>
        <taxon>Ranoidea</taxon>
        <taxon>Pyxicephalidae</taxon>
        <taxon>Pyxicephalinae</taxon>
        <taxon>Pyxicephalus</taxon>
    </lineage>
</organism>
<dbReference type="EMBL" id="DYDO01000004">
    <property type="protein sequence ID" value="DBA25442.1"/>
    <property type="molecule type" value="Genomic_DNA"/>
</dbReference>
<sequence length="302" mass="34799">MNMFSLLFLVIAILGMPLNGFIVVMNCRTWMRKRCLPPGDQIVTSLCLSQWIFQGLSCVYFCFHVFLARVPLFYVDIVLAGLTMFLNYLSIWFASLLSVYYCVKLSSYKHVVFLYPKRKMSKMVPWCIGLSGILSLLSFVPFGISFYSQNKTFHNITRNTNQESYTYLMGSSPPFIIFTIAFLLTIPSLWRHIRNMRGVGSSFRSPDMKIHYNAIKSMAAFFLLHIVFIVCVNIQFCGLLTLGTLYSSLTLMVAMFYPMLHSAVIIFYNRNLRQGVLLLVSFIFRFGHKIKVDNPEGVDKNR</sequence>
<feature type="transmembrane region" description="Helical" evidence="13">
    <location>
        <begin position="248"/>
        <end position="268"/>
    </location>
</feature>
<dbReference type="SUPFAM" id="SSF81321">
    <property type="entry name" value="Family A G protein-coupled receptor-like"/>
    <property type="match status" value="1"/>
</dbReference>
<evidence type="ECO:0000256" key="10">
    <source>
        <dbReference type="ARBA" id="ARBA00023224"/>
    </source>
</evidence>
<keyword evidence="6 13" id="KW-1133">Transmembrane helix</keyword>
<dbReference type="InterPro" id="IPR007960">
    <property type="entry name" value="TAS2R"/>
</dbReference>
<name>A0AAV3AN85_PYXAD</name>
<dbReference type="Proteomes" id="UP001181693">
    <property type="component" value="Unassembled WGS sequence"/>
</dbReference>
<comment type="caution">
    <text evidence="14">The sequence shown here is derived from an EMBL/GenBank/DDBJ whole genome shotgun (WGS) entry which is preliminary data.</text>
</comment>
<evidence type="ECO:0000313" key="14">
    <source>
        <dbReference type="EMBL" id="DBA25442.1"/>
    </source>
</evidence>
<feature type="transmembrane region" description="Helical" evidence="13">
    <location>
        <begin position="124"/>
        <end position="147"/>
    </location>
</feature>
<feature type="transmembrane region" description="Helical" evidence="13">
    <location>
        <begin position="167"/>
        <end position="190"/>
    </location>
</feature>
<dbReference type="AlphaFoldDB" id="A0AAV3AN85"/>
<keyword evidence="10 12" id="KW-0807">Transducer</keyword>
<dbReference type="FunFam" id="1.20.1070.10:FF:000055">
    <property type="entry name" value="Taste receptor type 2"/>
    <property type="match status" value="1"/>
</dbReference>
<keyword evidence="4 12" id="KW-0716">Sensory transduction</keyword>
<dbReference type="PANTHER" id="PTHR11394:SF47">
    <property type="entry name" value="TASTE RECEPTOR TYPE 2 MEMBER 40"/>
    <property type="match status" value="1"/>
</dbReference>
<keyword evidence="9 12" id="KW-0675">Receptor</keyword>
<feature type="transmembrane region" description="Helical" evidence="13">
    <location>
        <begin position="6"/>
        <end position="25"/>
    </location>
</feature>
<dbReference type="Gene3D" id="1.20.1070.10">
    <property type="entry name" value="Rhodopsin 7-helix transmembrane proteins"/>
    <property type="match status" value="1"/>
</dbReference>
<evidence type="ECO:0000256" key="2">
    <source>
        <dbReference type="ARBA" id="ARBA00007376"/>
    </source>
</evidence>
<evidence type="ECO:0000256" key="7">
    <source>
        <dbReference type="ARBA" id="ARBA00023040"/>
    </source>
</evidence>
<dbReference type="PANTHER" id="PTHR11394">
    <property type="entry name" value="TASTE RECEPTOR TYPE 2"/>
    <property type="match status" value="1"/>
</dbReference>
<dbReference type="Pfam" id="PF05296">
    <property type="entry name" value="TAS2R"/>
    <property type="match status" value="1"/>
</dbReference>
<dbReference type="GO" id="GO:0016020">
    <property type="term" value="C:membrane"/>
    <property type="evidence" value="ECO:0007669"/>
    <property type="project" value="UniProtKB-SubCell"/>
</dbReference>
<evidence type="ECO:0000256" key="9">
    <source>
        <dbReference type="ARBA" id="ARBA00023170"/>
    </source>
</evidence>
<evidence type="ECO:0000256" key="6">
    <source>
        <dbReference type="ARBA" id="ARBA00022989"/>
    </source>
</evidence>
<evidence type="ECO:0000256" key="4">
    <source>
        <dbReference type="ARBA" id="ARBA00022606"/>
    </source>
</evidence>
<evidence type="ECO:0000256" key="3">
    <source>
        <dbReference type="ARBA" id="ARBA00022480"/>
    </source>
</evidence>
<comment type="similarity">
    <text evidence="2 11">Belongs to the G-protein coupled receptor T2R family.</text>
</comment>
<gene>
    <name evidence="14" type="ORF">GDO54_009826</name>
</gene>
<keyword evidence="5 12" id="KW-0812">Transmembrane</keyword>
<protein>
    <recommendedName>
        <fullName evidence="12">Taste receptor type 2</fullName>
    </recommendedName>
</protein>